<dbReference type="Proteomes" id="UP000675409">
    <property type="component" value="Unassembled WGS sequence"/>
</dbReference>
<sequence length="80" mass="7947">MKNTVRRRRGSGAREPDALVSVRSAVIGSIALLLAACAGLAAAAVAVDAGTAARILVGMACAGTTALATVESLNRLIGKE</sequence>
<organism evidence="2 3">
    <name type="scientific">Myceligenerans indicum</name>
    <dbReference type="NCBI Taxonomy" id="2593663"/>
    <lineage>
        <taxon>Bacteria</taxon>
        <taxon>Bacillati</taxon>
        <taxon>Actinomycetota</taxon>
        <taxon>Actinomycetes</taxon>
        <taxon>Micrococcales</taxon>
        <taxon>Promicromonosporaceae</taxon>
        <taxon>Myceligenerans</taxon>
    </lineage>
</organism>
<keyword evidence="1" id="KW-0812">Transmembrane</keyword>
<accession>A0ABS1LKZ5</accession>
<keyword evidence="1" id="KW-1133">Transmembrane helix</keyword>
<proteinExistence type="predicted"/>
<reference evidence="2 3" key="1">
    <citation type="journal article" date="2021" name="Arch. Microbiol.">
        <title>Myceligenerans indicum sp. nov., an actinobacterium isolated from mangrove sediment of Sundarbans, India.</title>
        <authorList>
            <person name="Asha K."/>
            <person name="Bhadury P."/>
        </authorList>
    </citation>
    <scope>NUCLEOTIDE SEQUENCE [LARGE SCALE GENOMIC DNA]</scope>
    <source>
        <strain evidence="2 3">I2</strain>
    </source>
</reference>
<gene>
    <name evidence="2" type="ORF">HGK34_11470</name>
</gene>
<feature type="transmembrane region" description="Helical" evidence="1">
    <location>
        <begin position="20"/>
        <end position="46"/>
    </location>
</feature>
<evidence type="ECO:0000256" key="1">
    <source>
        <dbReference type="SAM" id="Phobius"/>
    </source>
</evidence>
<evidence type="ECO:0000313" key="2">
    <source>
        <dbReference type="EMBL" id="MBL0886889.1"/>
    </source>
</evidence>
<dbReference type="EMBL" id="JABBYC010000018">
    <property type="protein sequence ID" value="MBL0886889.1"/>
    <property type="molecule type" value="Genomic_DNA"/>
</dbReference>
<keyword evidence="3" id="KW-1185">Reference proteome</keyword>
<protein>
    <recommendedName>
        <fullName evidence="4">Lipoprotein</fullName>
    </recommendedName>
</protein>
<feature type="transmembrane region" description="Helical" evidence="1">
    <location>
        <begin position="52"/>
        <end position="70"/>
    </location>
</feature>
<comment type="caution">
    <text evidence="2">The sequence shown here is derived from an EMBL/GenBank/DDBJ whole genome shotgun (WGS) entry which is preliminary data.</text>
</comment>
<name>A0ABS1LKZ5_9MICO</name>
<evidence type="ECO:0008006" key="4">
    <source>
        <dbReference type="Google" id="ProtNLM"/>
    </source>
</evidence>
<evidence type="ECO:0000313" key="3">
    <source>
        <dbReference type="Proteomes" id="UP000675409"/>
    </source>
</evidence>
<dbReference type="RefSeq" id="WP_201847316.1">
    <property type="nucleotide sequence ID" value="NZ_JABBYC010000018.1"/>
</dbReference>
<keyword evidence="1" id="KW-0472">Membrane</keyword>